<dbReference type="Proteomes" id="UP000002630">
    <property type="component" value="Linkage Group LG03"/>
</dbReference>
<feature type="region of interest" description="Disordered" evidence="1">
    <location>
        <begin position="362"/>
        <end position="434"/>
    </location>
</feature>
<feature type="region of interest" description="Disordered" evidence="1">
    <location>
        <begin position="622"/>
        <end position="656"/>
    </location>
</feature>
<evidence type="ECO:0000256" key="1">
    <source>
        <dbReference type="SAM" id="MobiDB-lite"/>
    </source>
</evidence>
<dbReference type="InParanoid" id="D8LFW8"/>
<name>D8LFW8_ECTSI</name>
<evidence type="ECO:0008006" key="4">
    <source>
        <dbReference type="Google" id="ProtNLM"/>
    </source>
</evidence>
<evidence type="ECO:0000313" key="3">
    <source>
        <dbReference type="Proteomes" id="UP000002630"/>
    </source>
</evidence>
<reference evidence="2 3" key="1">
    <citation type="journal article" date="2010" name="Nature">
        <title>The Ectocarpus genome and the independent evolution of multicellularity in brown algae.</title>
        <authorList>
            <person name="Cock J.M."/>
            <person name="Sterck L."/>
            <person name="Rouze P."/>
            <person name="Scornet D."/>
            <person name="Allen A.E."/>
            <person name="Amoutzias G."/>
            <person name="Anthouard V."/>
            <person name="Artiguenave F."/>
            <person name="Aury J.M."/>
            <person name="Badger J.H."/>
            <person name="Beszteri B."/>
            <person name="Billiau K."/>
            <person name="Bonnet E."/>
            <person name="Bothwell J.H."/>
            <person name="Bowler C."/>
            <person name="Boyen C."/>
            <person name="Brownlee C."/>
            <person name="Carrano C.J."/>
            <person name="Charrier B."/>
            <person name="Cho G.Y."/>
            <person name="Coelho S.M."/>
            <person name="Collen J."/>
            <person name="Corre E."/>
            <person name="Da Silva C."/>
            <person name="Delage L."/>
            <person name="Delaroque N."/>
            <person name="Dittami S.M."/>
            <person name="Doulbeau S."/>
            <person name="Elias M."/>
            <person name="Farnham G."/>
            <person name="Gachon C.M."/>
            <person name="Gschloessl B."/>
            <person name="Heesch S."/>
            <person name="Jabbari K."/>
            <person name="Jubin C."/>
            <person name="Kawai H."/>
            <person name="Kimura K."/>
            <person name="Kloareg B."/>
            <person name="Kupper F.C."/>
            <person name="Lang D."/>
            <person name="Le Bail A."/>
            <person name="Leblanc C."/>
            <person name="Lerouge P."/>
            <person name="Lohr M."/>
            <person name="Lopez P.J."/>
            <person name="Martens C."/>
            <person name="Maumus F."/>
            <person name="Michel G."/>
            <person name="Miranda-Saavedra D."/>
            <person name="Morales J."/>
            <person name="Moreau H."/>
            <person name="Motomura T."/>
            <person name="Nagasato C."/>
            <person name="Napoli C.A."/>
            <person name="Nelson D.R."/>
            <person name="Nyvall-Collen P."/>
            <person name="Peters A.F."/>
            <person name="Pommier C."/>
            <person name="Potin P."/>
            <person name="Poulain J."/>
            <person name="Quesneville H."/>
            <person name="Read B."/>
            <person name="Rensing S.A."/>
            <person name="Ritter A."/>
            <person name="Rousvoal S."/>
            <person name="Samanta M."/>
            <person name="Samson G."/>
            <person name="Schroeder D.C."/>
            <person name="Segurens B."/>
            <person name="Strittmatter M."/>
            <person name="Tonon T."/>
            <person name="Tregear J.W."/>
            <person name="Valentin K."/>
            <person name="von Dassow P."/>
            <person name="Yamagishi T."/>
            <person name="Van de Peer Y."/>
            <person name="Wincker P."/>
        </authorList>
    </citation>
    <scope>NUCLEOTIDE SEQUENCE [LARGE SCALE GENOMIC DNA]</scope>
    <source>
        <strain evidence="3">Ec32 / CCAP1310/4</strain>
    </source>
</reference>
<protein>
    <recommendedName>
        <fullName evidence="4">TFIIB-type domain-containing protein</fullName>
    </recommendedName>
</protein>
<evidence type="ECO:0000313" key="2">
    <source>
        <dbReference type="EMBL" id="CBN78867.1"/>
    </source>
</evidence>
<proteinExistence type="predicted"/>
<dbReference type="OrthoDB" id="10547544at2759"/>
<organism evidence="2 3">
    <name type="scientific">Ectocarpus siliculosus</name>
    <name type="common">Brown alga</name>
    <name type="synonym">Conferva siliculosa</name>
    <dbReference type="NCBI Taxonomy" id="2880"/>
    <lineage>
        <taxon>Eukaryota</taxon>
        <taxon>Sar</taxon>
        <taxon>Stramenopiles</taxon>
        <taxon>Ochrophyta</taxon>
        <taxon>PX clade</taxon>
        <taxon>Phaeophyceae</taxon>
        <taxon>Ectocarpales</taxon>
        <taxon>Ectocarpaceae</taxon>
        <taxon>Ectocarpus</taxon>
    </lineage>
</organism>
<gene>
    <name evidence="2" type="ORF">Esi_0152_0037</name>
</gene>
<dbReference type="EMBL" id="FN648082">
    <property type="protein sequence ID" value="CBN78867.1"/>
    <property type="molecule type" value="Genomic_DNA"/>
</dbReference>
<accession>D8LFW8</accession>
<feature type="region of interest" description="Disordered" evidence="1">
    <location>
        <begin position="560"/>
        <end position="591"/>
    </location>
</feature>
<feature type="region of interest" description="Disordered" evidence="1">
    <location>
        <begin position="761"/>
        <end position="844"/>
    </location>
</feature>
<feature type="compositionally biased region" description="Basic and acidic residues" evidence="1">
    <location>
        <begin position="765"/>
        <end position="775"/>
    </location>
</feature>
<dbReference type="AlphaFoldDB" id="D8LFW8"/>
<keyword evidence="3" id="KW-1185">Reference proteome</keyword>
<feature type="compositionally biased region" description="Basic and acidic residues" evidence="1">
    <location>
        <begin position="790"/>
        <end position="812"/>
    </location>
</feature>
<feature type="compositionally biased region" description="Acidic residues" evidence="1">
    <location>
        <begin position="813"/>
        <end position="830"/>
    </location>
</feature>
<feature type="compositionally biased region" description="Gly residues" evidence="1">
    <location>
        <begin position="219"/>
        <end position="232"/>
    </location>
</feature>
<sequence>MWGSGSQSPLGFSQSQGGGGLYGGAYSQASGFGSQSQQTQPFDLSQSVFGASQSQSQVGSQPAAPECTECHSTEMFTTDDGDMVCATCGTAYEGNVNEVVEMENNMLIGINRRRIKRDKTPVGPRLDAKGRIVSFADTRYCLRAFQIIFLRHVKAFCSAAALSRDATAEMRRVSSDVWFSYLERFTLPEACGNGGIRVRDDFRTGLDKGEIKARFAKETGGGGSGVDAGGVEGEGHDSGTGNEGGGGWRARAMGPVNVDEREMEAYFRRTGDWQRTVGTARANPGYSLLLPPDLNAGLGKARTFFAPNKIPSSVIVATLADRLAAVLGLEGRPDWESWTYTRPALLPPPGVVTSCTAAAGAAAEGKRGGEPSSVAVVDGHDSDDSAGGGGDSDDDNFGAGGMGTRSAARRTSDSWIAPQLRLRSRGGGGPAVAAPAPAATAAAAAAASSTSLFGLRGRRQSLPASLTGRGDTRGVREEVGLEQPPASGGDGGSGVFGPPFVPTHREELRLLLRGRLPEYLGHVERWLGGEGKFGDWLGNAHVLPVALESLAEEIEARRRADTHAEGVRGPAAAAATARHSRSSDAKGGNGGGGDEVVLMGCVRAAQVAASGSSLEGHHLAAGTHAEDGGEDDDEGSDGGGGKGEGGGKRTKKTKIRMPMNRERIKSRVSVRSARTYDPSRLGPTVVYDPSDRISRFHPRYELLIEAGSFYLQVRPDLLHDKVEELDSILIEQAKRSLRRQEAPTGFKVWEGLEKDERRRRRARARKESEARERHAQRWMGNVSRKRRRQLVREMAKRERKEEEEQRELLLRGEEEEEDEEEEDDDEEEEGASMMMGAAPRGGIGTEERRSIMGVSISERQDRIEERGMRNAISRKGVFGRETDWSIDRRVMPVRLDRPRRSERAREINAVNFLFCLAR</sequence>
<dbReference type="EMBL" id="FN649728">
    <property type="protein sequence ID" value="CBN78867.1"/>
    <property type="molecule type" value="Genomic_DNA"/>
</dbReference>
<feature type="region of interest" description="Disordered" evidence="1">
    <location>
        <begin position="217"/>
        <end position="251"/>
    </location>
</feature>